<comment type="caution">
    <text evidence="3">The sequence shown here is derived from an EMBL/GenBank/DDBJ whole genome shotgun (WGS) entry which is preliminary data.</text>
</comment>
<keyword evidence="4" id="KW-1185">Reference proteome</keyword>
<evidence type="ECO:0000313" key="4">
    <source>
        <dbReference type="Proteomes" id="UP000077202"/>
    </source>
</evidence>
<feature type="region of interest" description="Disordered" evidence="2">
    <location>
        <begin position="1"/>
        <end position="25"/>
    </location>
</feature>
<feature type="coiled-coil region" evidence="1">
    <location>
        <begin position="480"/>
        <end position="529"/>
    </location>
</feature>
<name>A0A176WNK8_MARPO</name>
<dbReference type="EMBL" id="LVLJ01000445">
    <property type="protein sequence ID" value="OAE34183.1"/>
    <property type="molecule type" value="Genomic_DNA"/>
</dbReference>
<feature type="compositionally biased region" description="Basic and acidic residues" evidence="2">
    <location>
        <begin position="270"/>
        <end position="286"/>
    </location>
</feature>
<gene>
    <name evidence="3" type="ORF">AXG93_1593s1420</name>
</gene>
<evidence type="ECO:0000313" key="3">
    <source>
        <dbReference type="EMBL" id="OAE34183.1"/>
    </source>
</evidence>
<dbReference type="AlphaFoldDB" id="A0A176WNK8"/>
<keyword evidence="1" id="KW-0175">Coiled coil</keyword>
<proteinExistence type="predicted"/>
<evidence type="ECO:0000256" key="2">
    <source>
        <dbReference type="SAM" id="MobiDB-lite"/>
    </source>
</evidence>
<protein>
    <submittedName>
        <fullName evidence="3">Uncharacterized protein</fullName>
    </submittedName>
</protein>
<evidence type="ECO:0000256" key="1">
    <source>
        <dbReference type="SAM" id="Coils"/>
    </source>
</evidence>
<accession>A0A176WNK8</accession>
<reference evidence="3" key="1">
    <citation type="submission" date="2016-03" db="EMBL/GenBank/DDBJ databases">
        <title>Mechanisms controlling the formation of the plant cell surface in tip-growing cells are functionally conserved among land plants.</title>
        <authorList>
            <person name="Honkanen S."/>
            <person name="Jones V.A."/>
            <person name="Morieri G."/>
            <person name="Champion C."/>
            <person name="Hetherington A.J."/>
            <person name="Kelly S."/>
            <person name="Saint-Marcoux D."/>
            <person name="Proust H."/>
            <person name="Prescott H."/>
            <person name="Dolan L."/>
        </authorList>
    </citation>
    <scope>NUCLEOTIDE SEQUENCE [LARGE SCALE GENOMIC DNA]</scope>
    <source>
        <tissue evidence="3">Whole gametophyte</tissue>
    </source>
</reference>
<dbReference type="Proteomes" id="UP000077202">
    <property type="component" value="Unassembled WGS sequence"/>
</dbReference>
<feature type="coiled-coil region" evidence="1">
    <location>
        <begin position="362"/>
        <end position="391"/>
    </location>
</feature>
<organism evidence="3 4">
    <name type="scientific">Marchantia polymorpha subsp. ruderalis</name>
    <dbReference type="NCBI Taxonomy" id="1480154"/>
    <lineage>
        <taxon>Eukaryota</taxon>
        <taxon>Viridiplantae</taxon>
        <taxon>Streptophyta</taxon>
        <taxon>Embryophyta</taxon>
        <taxon>Marchantiophyta</taxon>
        <taxon>Marchantiopsida</taxon>
        <taxon>Marchantiidae</taxon>
        <taxon>Marchantiales</taxon>
        <taxon>Marchantiaceae</taxon>
        <taxon>Marchantia</taxon>
    </lineage>
</organism>
<sequence>MKRRPDFSEGLVQSSAEDIRPSALEPSELPTNDFQRLIPIEVKDGAARERNLNGGTYNLHELTLLLRRRTTPAKAQILRPSRTTYMTIWQVGFVERALREERIHWTRILWTVTRQHIGNVLRGSANYLSPFLVNFYKGMGLLTAAKQKKFSLQTHAEDGDEILDANKVDTDQEDTQLALPLGMVPTKLKTANVRARTKMKARRLKIADDNITESSVVVSQGRLTSAQWAELEPDVAGTKEEGPSERGLQPSERGLQPSKWRPSAALDGNAPKEAEEKGAEKEEETLRQNSGPLVEAVVYTPLGKKSLEVLTVSSDIGEDPTLLEELVYRVVEGVVRDATEQRMRAKVAAATVKAERVESLTVERATAKASVKENEKRLQESEMKCVAVQRRLAEEIELQKSSEKACESLWTDIETIRRATVDLRDKLEASRVTFDEESHQVNELTADLVKKNQAHTVELAAKAKELAECEAARSSKLEQLEKLKAICNEKRSQRLAAEEQLGKVEAKLLKVEERNRQLAEQTNDALTKKVNRCLRGFVIWQTETQK</sequence>
<feature type="region of interest" description="Disordered" evidence="2">
    <location>
        <begin position="228"/>
        <end position="289"/>
    </location>
</feature>